<evidence type="ECO:0000256" key="12">
    <source>
        <dbReference type="ARBA" id="ARBA00048870"/>
    </source>
</evidence>
<keyword evidence="2" id="KW-0521">NADP</keyword>
<keyword evidence="3" id="KW-0560">Oxidoreductase</keyword>
<protein>
    <recommendedName>
        <fullName evidence="9">Dihydroflavonol 4-reductase</fullName>
        <ecNumber evidence="8">1.1.1.219</ecNumber>
        <ecNumber evidence="7">1.1.1.234</ecNumber>
    </recommendedName>
    <alternativeName>
        <fullName evidence="11">Dihydrokaempferol 4-reductase</fullName>
    </alternativeName>
    <alternativeName>
        <fullName evidence="10">Flavanone 4-reductase</fullName>
    </alternativeName>
</protein>
<evidence type="ECO:0000256" key="10">
    <source>
        <dbReference type="ARBA" id="ARBA00042087"/>
    </source>
</evidence>
<dbReference type="PANTHER" id="PTHR10366:SF849">
    <property type="entry name" value="NAD-DEPENDENT EPIMERASE_DEHYDRATASE DOMAIN-CONTAINING PROTEIN"/>
    <property type="match status" value="1"/>
</dbReference>
<comment type="catalytic activity">
    <reaction evidence="12">
        <text>(2S)-flavan-4-ol + NADP(+) = (2S)-flavanone + NADPH + H(+)</text>
        <dbReference type="Rhea" id="RHEA:11228"/>
        <dbReference type="ChEBI" id="CHEBI:15378"/>
        <dbReference type="ChEBI" id="CHEBI:15605"/>
        <dbReference type="ChEBI" id="CHEBI:15606"/>
        <dbReference type="ChEBI" id="CHEBI:57783"/>
        <dbReference type="ChEBI" id="CHEBI:58349"/>
        <dbReference type="EC" id="1.1.1.234"/>
    </reaction>
</comment>
<dbReference type="Proteomes" id="UP001567538">
    <property type="component" value="Unassembled WGS sequence"/>
</dbReference>
<evidence type="ECO:0000259" key="14">
    <source>
        <dbReference type="Pfam" id="PF01370"/>
    </source>
</evidence>
<dbReference type="InterPro" id="IPR036291">
    <property type="entry name" value="NAD(P)-bd_dom_sf"/>
</dbReference>
<dbReference type="GO" id="GO:0047890">
    <property type="term" value="F:flavanone 4-reductase activity"/>
    <property type="evidence" value="ECO:0007669"/>
    <property type="project" value="UniProtKB-EC"/>
</dbReference>
<dbReference type="AlphaFoldDB" id="A0ABD1I6R0"/>
<evidence type="ECO:0000256" key="11">
    <source>
        <dbReference type="ARBA" id="ARBA00042831"/>
    </source>
</evidence>
<gene>
    <name evidence="15" type="ORF">AAHA92_06732</name>
</gene>
<evidence type="ECO:0000256" key="13">
    <source>
        <dbReference type="ARBA" id="ARBA00049132"/>
    </source>
</evidence>
<dbReference type="PANTHER" id="PTHR10366">
    <property type="entry name" value="NAD DEPENDENT EPIMERASE/DEHYDRATASE"/>
    <property type="match status" value="1"/>
</dbReference>
<dbReference type="SUPFAM" id="SSF51735">
    <property type="entry name" value="NAD(P)-binding Rossmann-fold domains"/>
    <property type="match status" value="1"/>
</dbReference>
<dbReference type="Pfam" id="PF01370">
    <property type="entry name" value="Epimerase"/>
    <property type="match status" value="1"/>
</dbReference>
<comment type="pathway">
    <text evidence="1">Pigment biosynthesis; anthocyanin biosynthesis.</text>
</comment>
<evidence type="ECO:0000256" key="4">
    <source>
        <dbReference type="ARBA" id="ARBA00023241"/>
    </source>
</evidence>
<dbReference type="GO" id="GO:0009813">
    <property type="term" value="P:flavonoid biosynthetic process"/>
    <property type="evidence" value="ECO:0007669"/>
    <property type="project" value="UniProtKB-KW"/>
</dbReference>
<keyword evidence="4" id="KW-0284">Flavonoid biosynthesis</keyword>
<dbReference type="CDD" id="cd08958">
    <property type="entry name" value="FR_SDR_e"/>
    <property type="match status" value="1"/>
</dbReference>
<evidence type="ECO:0000256" key="5">
    <source>
        <dbReference type="ARBA" id="ARBA00023445"/>
    </source>
</evidence>
<comment type="caution">
    <text evidence="15">The sequence shown here is derived from an EMBL/GenBank/DDBJ whole genome shotgun (WGS) entry which is preliminary data.</text>
</comment>
<evidence type="ECO:0000256" key="1">
    <source>
        <dbReference type="ARBA" id="ARBA00004935"/>
    </source>
</evidence>
<dbReference type="EC" id="1.1.1.219" evidence="8"/>
<evidence type="ECO:0000256" key="2">
    <source>
        <dbReference type="ARBA" id="ARBA00022857"/>
    </source>
</evidence>
<feature type="domain" description="NAD-dependent epimerase/dehydratase" evidence="14">
    <location>
        <begin position="8"/>
        <end position="246"/>
    </location>
</feature>
<name>A0ABD1I6R0_SALDI</name>
<accession>A0ABD1I6R0</accession>
<sequence length="324" mass="35925">MEKVVCATGASGYIASWLVKFLLERRYTVKATVRNLRDSSKVAHLTALEGANERLHLYEANLLEEGSFDSAVDGCHGVFHTASPVALSVSDPQTELIDPALKGTVNVLNSCIKASTIKRVVITSSIVSVMFNYDSLNLGEDFIVDETWFSDPIFCQEKKEWYALSKTLAETTTWKMAQENGLDLVTLHPGFTIGPSLQPSLNLSCAALLNFIKEGKQLLPNGVYRYVDVRDVALAHITAMENPSANGRYCLVGRVAYSFEALDILKLNFPSLNLPITEIENRPTKPPYQISRERAESVGISFRPLEDSLKDSVECFLDRNLITL</sequence>
<proteinExistence type="inferred from homology"/>
<dbReference type="EMBL" id="JBEAFC010000003">
    <property type="protein sequence ID" value="KAL1564381.1"/>
    <property type="molecule type" value="Genomic_DNA"/>
</dbReference>
<dbReference type="EC" id="1.1.1.234" evidence="7"/>
<evidence type="ECO:0000313" key="16">
    <source>
        <dbReference type="Proteomes" id="UP001567538"/>
    </source>
</evidence>
<evidence type="ECO:0000256" key="6">
    <source>
        <dbReference type="ARBA" id="ARBA00037100"/>
    </source>
</evidence>
<dbReference type="FunFam" id="3.40.50.720:FF:000085">
    <property type="entry name" value="Dihydroflavonol reductase"/>
    <property type="match status" value="1"/>
</dbReference>
<comment type="similarity">
    <text evidence="5">Belongs to the NAD(P)-dependent epimerase/dehydratase family. Dihydroflavonol-4-reductase subfamily.</text>
</comment>
<reference evidence="15 16" key="1">
    <citation type="submission" date="2024-06" db="EMBL/GenBank/DDBJ databases">
        <title>A chromosome level genome sequence of Diviner's sage (Salvia divinorum).</title>
        <authorList>
            <person name="Ford S.A."/>
            <person name="Ro D.-K."/>
            <person name="Ness R.W."/>
            <person name="Phillips M.A."/>
        </authorList>
    </citation>
    <scope>NUCLEOTIDE SEQUENCE [LARGE SCALE GENOMIC DNA]</scope>
    <source>
        <strain evidence="15">SAF-2024a</strain>
        <tissue evidence="15">Leaf</tissue>
    </source>
</reference>
<dbReference type="Gene3D" id="3.40.50.720">
    <property type="entry name" value="NAD(P)-binding Rossmann-like Domain"/>
    <property type="match status" value="1"/>
</dbReference>
<keyword evidence="16" id="KW-1185">Reference proteome</keyword>
<comment type="catalytic activity">
    <reaction evidence="13">
        <text>a (2R,3S,4S)-leucoanthocyanidin + NADP(+) = a (2R,3R)-dihydroflavonol + NADPH + H(+)</text>
        <dbReference type="Rhea" id="RHEA:54444"/>
        <dbReference type="ChEBI" id="CHEBI:15378"/>
        <dbReference type="ChEBI" id="CHEBI:57783"/>
        <dbReference type="ChEBI" id="CHEBI:58349"/>
        <dbReference type="ChEBI" id="CHEBI:138176"/>
        <dbReference type="ChEBI" id="CHEBI:138188"/>
        <dbReference type="EC" id="1.1.1.219"/>
    </reaction>
</comment>
<evidence type="ECO:0000256" key="7">
    <source>
        <dbReference type="ARBA" id="ARBA00039055"/>
    </source>
</evidence>
<dbReference type="InterPro" id="IPR050425">
    <property type="entry name" value="NAD(P)_dehydrat-like"/>
</dbReference>
<dbReference type="GO" id="GO:0045552">
    <property type="term" value="F:dihydroflavanol 4-reductase activity"/>
    <property type="evidence" value="ECO:0007669"/>
    <property type="project" value="UniProtKB-EC"/>
</dbReference>
<evidence type="ECO:0000256" key="3">
    <source>
        <dbReference type="ARBA" id="ARBA00023002"/>
    </source>
</evidence>
<evidence type="ECO:0000313" key="15">
    <source>
        <dbReference type="EMBL" id="KAL1564381.1"/>
    </source>
</evidence>
<evidence type="ECO:0000256" key="9">
    <source>
        <dbReference type="ARBA" id="ARBA00039963"/>
    </source>
</evidence>
<organism evidence="15 16">
    <name type="scientific">Salvia divinorum</name>
    <name type="common">Maria pastora</name>
    <name type="synonym">Diviner's sage</name>
    <dbReference type="NCBI Taxonomy" id="28513"/>
    <lineage>
        <taxon>Eukaryota</taxon>
        <taxon>Viridiplantae</taxon>
        <taxon>Streptophyta</taxon>
        <taxon>Embryophyta</taxon>
        <taxon>Tracheophyta</taxon>
        <taxon>Spermatophyta</taxon>
        <taxon>Magnoliopsida</taxon>
        <taxon>eudicotyledons</taxon>
        <taxon>Gunneridae</taxon>
        <taxon>Pentapetalae</taxon>
        <taxon>asterids</taxon>
        <taxon>lamiids</taxon>
        <taxon>Lamiales</taxon>
        <taxon>Lamiaceae</taxon>
        <taxon>Nepetoideae</taxon>
        <taxon>Mentheae</taxon>
        <taxon>Salviinae</taxon>
        <taxon>Salvia</taxon>
        <taxon>Salvia subgen. Calosphace</taxon>
    </lineage>
</organism>
<evidence type="ECO:0000256" key="8">
    <source>
        <dbReference type="ARBA" id="ARBA00039057"/>
    </source>
</evidence>
<dbReference type="InterPro" id="IPR001509">
    <property type="entry name" value="Epimerase_deHydtase"/>
</dbReference>
<comment type="function">
    <text evidence="6">Bifunctional enzyme involved in flavonoid metabolism.</text>
</comment>